<comment type="subcellular location">
    <subcellularLocation>
        <location evidence="1">Mitochondrion membrane</location>
        <topology evidence="1">Multi-pass membrane protein</topology>
    </subcellularLocation>
</comment>
<reference evidence="10" key="1">
    <citation type="submission" date="2025-08" db="UniProtKB">
        <authorList>
            <consortium name="Ensembl"/>
        </authorList>
    </citation>
    <scope>IDENTIFICATION</scope>
</reference>
<reference evidence="10" key="2">
    <citation type="submission" date="2025-09" db="UniProtKB">
        <authorList>
            <consortium name="Ensembl"/>
        </authorList>
    </citation>
    <scope>IDENTIFICATION</scope>
</reference>
<evidence type="ECO:0000256" key="4">
    <source>
        <dbReference type="ARBA" id="ARBA00022692"/>
    </source>
</evidence>
<proteinExistence type="inferred from homology"/>
<keyword evidence="3" id="KW-0813">Transport</keyword>
<comment type="similarity">
    <text evidence="2">Belongs to the sideroflexin family.</text>
</comment>
<dbReference type="PANTHER" id="PTHR11153:SF3">
    <property type="entry name" value="SIDEROFLEXIN-4"/>
    <property type="match status" value="1"/>
</dbReference>
<keyword evidence="6 9" id="KW-1133">Transmembrane helix</keyword>
<dbReference type="OMA" id="NVRFWIA"/>
<feature type="transmembrane region" description="Helical" evidence="9">
    <location>
        <begin position="216"/>
        <end position="236"/>
    </location>
</feature>
<dbReference type="PANTHER" id="PTHR11153">
    <property type="entry name" value="SIDEROFLEXIN"/>
    <property type="match status" value="1"/>
</dbReference>
<dbReference type="Pfam" id="PF03820">
    <property type="entry name" value="SFXNs"/>
    <property type="match status" value="1"/>
</dbReference>
<accession>A0A8D2J7U5</accession>
<evidence type="ECO:0000256" key="6">
    <source>
        <dbReference type="ARBA" id="ARBA00022989"/>
    </source>
</evidence>
<evidence type="ECO:0000313" key="10">
    <source>
        <dbReference type="Ensembl" id="ENSVKKP00000007954.1"/>
    </source>
</evidence>
<dbReference type="GO" id="GO:0006865">
    <property type="term" value="P:amino acid transport"/>
    <property type="evidence" value="ECO:0007669"/>
    <property type="project" value="UniProtKB-KW"/>
</dbReference>
<feature type="transmembrane region" description="Helical" evidence="9">
    <location>
        <begin position="183"/>
        <end position="204"/>
    </location>
</feature>
<name>A0A8D2J7U5_VARKO</name>
<dbReference type="Proteomes" id="UP000694545">
    <property type="component" value="Unplaced"/>
</dbReference>
<keyword evidence="11" id="KW-1185">Reference proteome</keyword>
<evidence type="ECO:0000256" key="5">
    <source>
        <dbReference type="ARBA" id="ARBA00022970"/>
    </source>
</evidence>
<dbReference type="InterPro" id="IPR004686">
    <property type="entry name" value="Mtc"/>
</dbReference>
<protein>
    <submittedName>
        <fullName evidence="10">Sideroflexin 4</fullName>
    </submittedName>
</protein>
<keyword evidence="4 9" id="KW-0812">Transmembrane</keyword>
<evidence type="ECO:0000256" key="1">
    <source>
        <dbReference type="ARBA" id="ARBA00004225"/>
    </source>
</evidence>
<dbReference type="GO" id="GO:0005743">
    <property type="term" value="C:mitochondrial inner membrane"/>
    <property type="evidence" value="ECO:0007669"/>
    <property type="project" value="TreeGrafter"/>
</dbReference>
<sequence>MKEAWNLSLGSVHPGTGDIIPALFRPTAFPLCSTTLLLFSLLPHRRENQAIWQFIFHSYLVGFGFANGNSEKRTNKNGPENVKEYPYKELLFSSGTVLFSAFCGTFPHFVINHIKPQRPSVQLLFKYIIPGPLTATLAAFNLTVIRTRELEEGIEVMDSKGKVIGVSQRAGIKAVEETALSRAALFGTAILVPDLILLCLRRAFLALQNPLVFNPLRYGALVFIYGAVIPVSFSWMPQIGTIKRSVLEPEIASSTEETELFYNRGL</sequence>
<keyword evidence="8 9" id="KW-0472">Membrane</keyword>
<keyword evidence="5" id="KW-0029">Amino-acid transport</keyword>
<evidence type="ECO:0000256" key="3">
    <source>
        <dbReference type="ARBA" id="ARBA00022448"/>
    </source>
</evidence>
<dbReference type="GO" id="GO:0015075">
    <property type="term" value="F:monoatomic ion transmembrane transporter activity"/>
    <property type="evidence" value="ECO:0007669"/>
    <property type="project" value="InterPro"/>
</dbReference>
<dbReference type="AlphaFoldDB" id="A0A8D2J7U5"/>
<evidence type="ECO:0000313" key="11">
    <source>
        <dbReference type="Proteomes" id="UP000694545"/>
    </source>
</evidence>
<feature type="transmembrane region" description="Helical" evidence="9">
    <location>
        <begin position="123"/>
        <end position="145"/>
    </location>
</feature>
<dbReference type="GO" id="GO:1990542">
    <property type="term" value="P:mitochondrial transmembrane transport"/>
    <property type="evidence" value="ECO:0007669"/>
    <property type="project" value="TreeGrafter"/>
</dbReference>
<evidence type="ECO:0000256" key="8">
    <source>
        <dbReference type="ARBA" id="ARBA00023136"/>
    </source>
</evidence>
<dbReference type="Ensembl" id="ENSVKKT00000008161.1">
    <property type="protein sequence ID" value="ENSVKKP00000007954.1"/>
    <property type="gene ID" value="ENSVKKG00000005681.1"/>
</dbReference>
<keyword evidence="7" id="KW-0496">Mitochondrion</keyword>
<organism evidence="10 11">
    <name type="scientific">Varanus komodoensis</name>
    <name type="common">Komodo dragon</name>
    <dbReference type="NCBI Taxonomy" id="61221"/>
    <lineage>
        <taxon>Eukaryota</taxon>
        <taxon>Metazoa</taxon>
        <taxon>Chordata</taxon>
        <taxon>Craniata</taxon>
        <taxon>Vertebrata</taxon>
        <taxon>Euteleostomi</taxon>
        <taxon>Lepidosauria</taxon>
        <taxon>Squamata</taxon>
        <taxon>Bifurcata</taxon>
        <taxon>Unidentata</taxon>
        <taxon>Episquamata</taxon>
        <taxon>Toxicofera</taxon>
        <taxon>Anguimorpha</taxon>
        <taxon>Paleoanguimorpha</taxon>
        <taxon>Varanoidea</taxon>
        <taxon>Varanidae</taxon>
        <taxon>Varanus</taxon>
    </lineage>
</organism>
<evidence type="ECO:0000256" key="7">
    <source>
        <dbReference type="ARBA" id="ARBA00023128"/>
    </source>
</evidence>
<feature type="transmembrane region" description="Helical" evidence="9">
    <location>
        <begin position="90"/>
        <end position="111"/>
    </location>
</feature>
<feature type="transmembrane region" description="Helical" evidence="9">
    <location>
        <begin position="51"/>
        <end position="70"/>
    </location>
</feature>
<evidence type="ECO:0000256" key="9">
    <source>
        <dbReference type="SAM" id="Phobius"/>
    </source>
</evidence>
<evidence type="ECO:0000256" key="2">
    <source>
        <dbReference type="ARBA" id="ARBA00005974"/>
    </source>
</evidence>